<evidence type="ECO:0000313" key="2">
    <source>
        <dbReference type="Proteomes" id="UP001321473"/>
    </source>
</evidence>
<keyword evidence="2" id="KW-1185">Reference proteome</keyword>
<organism evidence="1 2">
    <name type="scientific">Amblyomma americanum</name>
    <name type="common">Lone star tick</name>
    <dbReference type="NCBI Taxonomy" id="6943"/>
    <lineage>
        <taxon>Eukaryota</taxon>
        <taxon>Metazoa</taxon>
        <taxon>Ecdysozoa</taxon>
        <taxon>Arthropoda</taxon>
        <taxon>Chelicerata</taxon>
        <taxon>Arachnida</taxon>
        <taxon>Acari</taxon>
        <taxon>Parasitiformes</taxon>
        <taxon>Ixodida</taxon>
        <taxon>Ixodoidea</taxon>
        <taxon>Ixodidae</taxon>
        <taxon>Amblyomminae</taxon>
        <taxon>Amblyomma</taxon>
    </lineage>
</organism>
<comment type="caution">
    <text evidence="1">The sequence shown here is derived from an EMBL/GenBank/DDBJ whole genome shotgun (WGS) entry which is preliminary data.</text>
</comment>
<sequence>MNATSTSGVYYISRLASGTTLTALLQFAIKYLISGASGTAPAASFKSKLPFDCHYDGNEDEDEGLLRPDFLLSFTDFCSSSSTADFGFHTMHRVLVPFLQFLFVSLRLAVPATTNHGARNDCTPIN</sequence>
<protein>
    <submittedName>
        <fullName evidence="1">Uncharacterized protein</fullName>
    </submittedName>
</protein>
<dbReference type="AlphaFoldDB" id="A0AAQ4DW01"/>
<accession>A0AAQ4DW01</accession>
<dbReference type="Proteomes" id="UP001321473">
    <property type="component" value="Unassembled WGS sequence"/>
</dbReference>
<proteinExistence type="predicted"/>
<name>A0AAQ4DW01_AMBAM</name>
<gene>
    <name evidence="1" type="ORF">V5799_006587</name>
</gene>
<dbReference type="EMBL" id="JARKHS020026157">
    <property type="protein sequence ID" value="KAK8766641.1"/>
    <property type="molecule type" value="Genomic_DNA"/>
</dbReference>
<reference evidence="1 2" key="1">
    <citation type="journal article" date="2023" name="Arcadia Sci">
        <title>De novo assembly of a long-read Amblyomma americanum tick genome.</title>
        <authorList>
            <person name="Chou S."/>
            <person name="Poskanzer K.E."/>
            <person name="Rollins M."/>
            <person name="Thuy-Boun P.S."/>
        </authorList>
    </citation>
    <scope>NUCLEOTIDE SEQUENCE [LARGE SCALE GENOMIC DNA]</scope>
    <source>
        <strain evidence="1">F_SG_1</strain>
        <tissue evidence="1">Salivary glands</tissue>
    </source>
</reference>
<evidence type="ECO:0000313" key="1">
    <source>
        <dbReference type="EMBL" id="KAK8766641.1"/>
    </source>
</evidence>